<feature type="region of interest" description="Disordered" evidence="1">
    <location>
        <begin position="38"/>
        <end position="99"/>
    </location>
</feature>
<feature type="region of interest" description="Disordered" evidence="1">
    <location>
        <begin position="115"/>
        <end position="168"/>
    </location>
</feature>
<accession>A0A183A5R7</accession>
<evidence type="ECO:0000313" key="4">
    <source>
        <dbReference type="WBParaSite" id="ECPE_0000230201-mRNA-1"/>
    </source>
</evidence>
<dbReference type="OrthoDB" id="6270329at2759"/>
<dbReference type="Proteomes" id="UP000272942">
    <property type="component" value="Unassembled WGS sequence"/>
</dbReference>
<reference evidence="4" key="1">
    <citation type="submission" date="2016-06" db="UniProtKB">
        <authorList>
            <consortium name="WormBaseParasite"/>
        </authorList>
    </citation>
    <scope>IDENTIFICATION</scope>
</reference>
<proteinExistence type="predicted"/>
<feature type="compositionally biased region" description="Pro residues" evidence="1">
    <location>
        <begin position="66"/>
        <end position="96"/>
    </location>
</feature>
<name>A0A183A5R7_9TREM</name>
<evidence type="ECO:0000256" key="1">
    <source>
        <dbReference type="SAM" id="MobiDB-lite"/>
    </source>
</evidence>
<reference evidence="2 3" key="2">
    <citation type="submission" date="2018-11" db="EMBL/GenBank/DDBJ databases">
        <authorList>
            <consortium name="Pathogen Informatics"/>
        </authorList>
    </citation>
    <scope>NUCLEOTIDE SEQUENCE [LARGE SCALE GENOMIC DNA]</scope>
    <source>
        <strain evidence="2 3">Egypt</strain>
    </source>
</reference>
<sequence length="168" mass="18105">MSTTTGTSQSTMNHALVSPDQSVQQCFCLPYLSPHRQHSYPNAKVSSNGTRPGCGPRRTSYFSSALPPPPPSQLPPPPPPPPQPPPPPNIPAPPPDQCIHPYEFYDHFCSTNWTNGSSRQPQWTQSRGLSQKSPSMFSTQQNNHPNIQIGESASDADGVAVNAAGEHA</sequence>
<organism evidence="4">
    <name type="scientific">Echinostoma caproni</name>
    <dbReference type="NCBI Taxonomy" id="27848"/>
    <lineage>
        <taxon>Eukaryota</taxon>
        <taxon>Metazoa</taxon>
        <taxon>Spiralia</taxon>
        <taxon>Lophotrochozoa</taxon>
        <taxon>Platyhelminthes</taxon>
        <taxon>Trematoda</taxon>
        <taxon>Digenea</taxon>
        <taxon>Plagiorchiida</taxon>
        <taxon>Echinostomata</taxon>
        <taxon>Echinostomatoidea</taxon>
        <taxon>Echinostomatidae</taxon>
        <taxon>Echinostoma</taxon>
    </lineage>
</organism>
<dbReference type="WBParaSite" id="ECPE_0000230201-mRNA-1">
    <property type="protein sequence ID" value="ECPE_0000230201-mRNA-1"/>
    <property type="gene ID" value="ECPE_0000230201"/>
</dbReference>
<evidence type="ECO:0000313" key="3">
    <source>
        <dbReference type="Proteomes" id="UP000272942"/>
    </source>
</evidence>
<feature type="compositionally biased region" description="Polar residues" evidence="1">
    <location>
        <begin position="115"/>
        <end position="151"/>
    </location>
</feature>
<keyword evidence="3" id="KW-1185">Reference proteome</keyword>
<dbReference type="EMBL" id="UZAN01039528">
    <property type="protein sequence ID" value="VDP66035.1"/>
    <property type="molecule type" value="Genomic_DNA"/>
</dbReference>
<gene>
    <name evidence="2" type="ORF">ECPE_LOCUS2302</name>
</gene>
<dbReference type="AlphaFoldDB" id="A0A183A5R7"/>
<protein>
    <submittedName>
        <fullName evidence="2 4">Uncharacterized protein</fullName>
    </submittedName>
</protein>
<evidence type="ECO:0000313" key="2">
    <source>
        <dbReference type="EMBL" id="VDP66035.1"/>
    </source>
</evidence>